<proteinExistence type="predicted"/>
<accession>A0ABN7VSG1</accession>
<dbReference type="EMBL" id="CAJVQB010020787">
    <property type="protein sequence ID" value="CAG8795401.1"/>
    <property type="molecule type" value="Genomic_DNA"/>
</dbReference>
<keyword evidence="2" id="KW-1185">Reference proteome</keyword>
<name>A0ABN7VSG1_GIGMA</name>
<comment type="caution">
    <text evidence="1">The sequence shown here is derived from an EMBL/GenBank/DDBJ whole genome shotgun (WGS) entry which is preliminary data.</text>
</comment>
<dbReference type="Proteomes" id="UP000789901">
    <property type="component" value="Unassembled WGS sequence"/>
</dbReference>
<evidence type="ECO:0000313" key="2">
    <source>
        <dbReference type="Proteomes" id="UP000789901"/>
    </source>
</evidence>
<protein>
    <submittedName>
        <fullName evidence="1">11951_t:CDS:1</fullName>
    </submittedName>
</protein>
<gene>
    <name evidence="1" type="ORF">GMARGA_LOCUS21977</name>
</gene>
<evidence type="ECO:0000313" key="1">
    <source>
        <dbReference type="EMBL" id="CAG8795401.1"/>
    </source>
</evidence>
<reference evidence="1 2" key="1">
    <citation type="submission" date="2021-06" db="EMBL/GenBank/DDBJ databases">
        <authorList>
            <person name="Kallberg Y."/>
            <person name="Tangrot J."/>
            <person name="Rosling A."/>
        </authorList>
    </citation>
    <scope>NUCLEOTIDE SEQUENCE [LARGE SCALE GENOMIC DNA]</scope>
    <source>
        <strain evidence="1 2">120-4 pot B 10/14</strain>
    </source>
</reference>
<organism evidence="1 2">
    <name type="scientific">Gigaspora margarita</name>
    <dbReference type="NCBI Taxonomy" id="4874"/>
    <lineage>
        <taxon>Eukaryota</taxon>
        <taxon>Fungi</taxon>
        <taxon>Fungi incertae sedis</taxon>
        <taxon>Mucoromycota</taxon>
        <taxon>Glomeromycotina</taxon>
        <taxon>Glomeromycetes</taxon>
        <taxon>Diversisporales</taxon>
        <taxon>Gigasporaceae</taxon>
        <taxon>Gigaspora</taxon>
    </lineage>
</organism>
<sequence length="84" mass="9818">KQKLDNYYNPWTDFDFDQNNQQSELDALLIKEIPIEPEAVQLELLQPQGTKNIENTQDPWEIFKENIVASGQVLGYPNNRLLDK</sequence>
<feature type="non-terminal residue" evidence="1">
    <location>
        <position position="1"/>
    </location>
</feature>